<dbReference type="InterPro" id="IPR036390">
    <property type="entry name" value="WH_DNA-bd_sf"/>
</dbReference>
<dbReference type="Gene3D" id="1.10.10.10">
    <property type="entry name" value="Winged helix-like DNA-binding domain superfamily/Winged helix DNA-binding domain"/>
    <property type="match status" value="1"/>
</dbReference>
<reference evidence="2 3" key="1">
    <citation type="submission" date="2020-10" db="EMBL/GenBank/DDBJ databases">
        <authorList>
            <person name="Castelo-Branco R."/>
            <person name="Eusebio N."/>
            <person name="Adriana R."/>
            <person name="Vieira A."/>
            <person name="Brugerolle De Fraissinette N."/>
            <person name="Rezende De Castro R."/>
            <person name="Schneider M.P."/>
            <person name="Vasconcelos V."/>
            <person name="Leao P.N."/>
        </authorList>
    </citation>
    <scope>NUCLEOTIDE SEQUENCE [LARGE SCALE GENOMIC DNA]</scope>
    <source>
        <strain evidence="2 3">LEGE 06123</strain>
    </source>
</reference>
<dbReference type="Pfam" id="PF09012">
    <property type="entry name" value="FeoC"/>
    <property type="match status" value="1"/>
</dbReference>
<dbReference type="InterPro" id="IPR036388">
    <property type="entry name" value="WH-like_DNA-bd_sf"/>
</dbReference>
<name>A0ABR9UN26_9CHRO</name>
<keyword evidence="3" id="KW-1185">Reference proteome</keyword>
<sequence length="97" mass="10886">MILREVQDYLAQQGKVSLAQMELHFSIDADALRGMLQQLVRKGRVRKLPIPPCCHGCVSCCPEHLEFYEWLTTELPGAMTTDCGVRSMNQTCANKSS</sequence>
<dbReference type="SUPFAM" id="SSF46785">
    <property type="entry name" value="Winged helix' DNA-binding domain"/>
    <property type="match status" value="1"/>
</dbReference>
<dbReference type="RefSeq" id="WP_193930932.1">
    <property type="nucleotide sequence ID" value="NZ_CAWPMZ010000139.1"/>
</dbReference>
<dbReference type="InterPro" id="IPR015102">
    <property type="entry name" value="Tscrpt_reg_HTH_FeoC"/>
</dbReference>
<evidence type="ECO:0000313" key="2">
    <source>
        <dbReference type="EMBL" id="MBE9189694.1"/>
    </source>
</evidence>
<proteinExistence type="predicted"/>
<dbReference type="Proteomes" id="UP000651156">
    <property type="component" value="Unassembled WGS sequence"/>
</dbReference>
<comment type="caution">
    <text evidence="2">The sequence shown here is derived from an EMBL/GenBank/DDBJ whole genome shotgun (WGS) entry which is preliminary data.</text>
</comment>
<feature type="domain" description="Transcriptional regulator HTH-type FeoC" evidence="1">
    <location>
        <begin position="2"/>
        <end position="69"/>
    </location>
</feature>
<evidence type="ECO:0000259" key="1">
    <source>
        <dbReference type="Pfam" id="PF09012"/>
    </source>
</evidence>
<organism evidence="2 3">
    <name type="scientific">Gloeocapsopsis crepidinum LEGE 06123</name>
    <dbReference type="NCBI Taxonomy" id="588587"/>
    <lineage>
        <taxon>Bacteria</taxon>
        <taxon>Bacillati</taxon>
        <taxon>Cyanobacteriota</taxon>
        <taxon>Cyanophyceae</taxon>
        <taxon>Oscillatoriophycideae</taxon>
        <taxon>Chroococcales</taxon>
        <taxon>Chroococcaceae</taxon>
        <taxon>Gloeocapsopsis</taxon>
    </lineage>
</organism>
<protein>
    <submittedName>
        <fullName evidence="2">FeoC-like transcriptional regulator</fullName>
    </submittedName>
</protein>
<accession>A0ABR9UN26</accession>
<gene>
    <name evidence="2" type="ORF">IQ230_04800</name>
</gene>
<dbReference type="EMBL" id="JADEWN010000008">
    <property type="protein sequence ID" value="MBE9189694.1"/>
    <property type="molecule type" value="Genomic_DNA"/>
</dbReference>
<evidence type="ECO:0000313" key="3">
    <source>
        <dbReference type="Proteomes" id="UP000651156"/>
    </source>
</evidence>